<accession>A0A3S5CYQ1</accession>
<proteinExistence type="predicted"/>
<gene>
    <name evidence="4" type="ORF">RHODGE_RHODGE_04739</name>
</gene>
<comment type="caution">
    <text evidence="4">The sequence shown here is derived from an EMBL/GenBank/DDBJ whole genome shotgun (WGS) entry which is preliminary data.</text>
</comment>
<dbReference type="EMBL" id="UWOC01000203">
    <property type="protein sequence ID" value="VCU11208.1"/>
    <property type="molecule type" value="Genomic_DNA"/>
</dbReference>
<name>A0A3S5CYQ1_9BRAD</name>
<reference evidence="5" key="1">
    <citation type="submission" date="2018-10" db="EMBL/GenBank/DDBJ databases">
        <authorList>
            <person name="Peiro R."/>
            <person name="Begona"/>
            <person name="Cbmso G."/>
            <person name="Lopez M."/>
            <person name="Gonzalez S."/>
            <person name="Sacristan E."/>
            <person name="Castillo E."/>
        </authorList>
    </citation>
    <scope>NUCLEOTIDE SEQUENCE [LARGE SCALE GENOMIC DNA]</scope>
</reference>
<dbReference type="RefSeq" id="WP_129611481.1">
    <property type="nucleotide sequence ID" value="NZ_UWOC01000203.1"/>
</dbReference>
<keyword evidence="1 2" id="KW-0500">Molybdenum</keyword>
<evidence type="ECO:0000313" key="4">
    <source>
        <dbReference type="EMBL" id="VCU11208.1"/>
    </source>
</evidence>
<dbReference type="AlphaFoldDB" id="A0A3S5CYQ1"/>
<evidence type="ECO:0000256" key="2">
    <source>
        <dbReference type="PROSITE-ProRule" id="PRU01213"/>
    </source>
</evidence>
<dbReference type="SUPFAM" id="SSF50331">
    <property type="entry name" value="MOP-like"/>
    <property type="match status" value="1"/>
</dbReference>
<dbReference type="Proteomes" id="UP000289200">
    <property type="component" value="Unassembled WGS sequence"/>
</dbReference>
<evidence type="ECO:0000313" key="5">
    <source>
        <dbReference type="Proteomes" id="UP000289200"/>
    </source>
</evidence>
<protein>
    <recommendedName>
        <fullName evidence="3">Mop domain-containing protein</fullName>
    </recommendedName>
</protein>
<sequence>MSTDVLSAPAAAPPVTLATMLDARVLRHDPAWGLSTLLFGDGELRVPLVAAAVDAGVRVTIDARDVSVALTRPMDVSITNRLPGTIVEVERLAPPYARVRFDLGTTRLDALVTWESVERLALEPGLRAWAMIKSVAIGNAAVRPSDLPRRRPWPGSRTPDRAPR</sequence>
<evidence type="ECO:0000259" key="3">
    <source>
        <dbReference type="PROSITE" id="PS51866"/>
    </source>
</evidence>
<feature type="domain" description="Mop" evidence="3">
    <location>
        <begin position="75"/>
        <end position="141"/>
    </location>
</feature>
<organism evidence="4 5">
    <name type="scientific">Rhodoplanes serenus</name>
    <dbReference type="NCBI Taxonomy" id="200615"/>
    <lineage>
        <taxon>Bacteria</taxon>
        <taxon>Pseudomonadati</taxon>
        <taxon>Pseudomonadota</taxon>
        <taxon>Alphaproteobacteria</taxon>
        <taxon>Hyphomicrobiales</taxon>
        <taxon>Nitrobacteraceae</taxon>
        <taxon>Rhodoplanes</taxon>
    </lineage>
</organism>
<dbReference type="PROSITE" id="PS51866">
    <property type="entry name" value="MOP"/>
    <property type="match status" value="1"/>
</dbReference>
<dbReference type="InterPro" id="IPR005116">
    <property type="entry name" value="Transp-assoc_OB_typ1"/>
</dbReference>
<evidence type="ECO:0000256" key="1">
    <source>
        <dbReference type="ARBA" id="ARBA00022505"/>
    </source>
</evidence>
<dbReference type="InterPro" id="IPR008995">
    <property type="entry name" value="Mo/tungstate-bd_C_term_dom"/>
</dbReference>
<dbReference type="Gene3D" id="2.40.50.100">
    <property type="match status" value="1"/>
</dbReference>
<dbReference type="GO" id="GO:0015689">
    <property type="term" value="P:molybdate ion transport"/>
    <property type="evidence" value="ECO:0007669"/>
    <property type="project" value="InterPro"/>
</dbReference>
<dbReference type="OrthoDB" id="8228639at2"/>
<dbReference type="Pfam" id="PF03459">
    <property type="entry name" value="TOBE"/>
    <property type="match status" value="1"/>
</dbReference>
<keyword evidence="5" id="KW-1185">Reference proteome</keyword>
<dbReference type="InterPro" id="IPR004606">
    <property type="entry name" value="Mop_domain"/>
</dbReference>